<proteinExistence type="inferred from homology"/>
<keyword evidence="4" id="KW-0614">Plasmid</keyword>
<dbReference type="InterPro" id="IPR049315">
    <property type="entry name" value="GDC-P_N"/>
</dbReference>
<dbReference type="PANTHER" id="PTHR42806">
    <property type="entry name" value="GLYCINE CLEAVAGE SYSTEM P-PROTEIN"/>
    <property type="match status" value="1"/>
</dbReference>
<keyword evidence="1 2" id="KW-0560">Oxidoreductase</keyword>
<dbReference type="Pfam" id="PF02347">
    <property type="entry name" value="GDC-P"/>
    <property type="match status" value="1"/>
</dbReference>
<comment type="similarity">
    <text evidence="2">Belongs to the GcvP family. N-terminal subunit subfamily.</text>
</comment>
<reference evidence="4" key="1">
    <citation type="submission" date="2020-09" db="EMBL/GenBank/DDBJ databases">
        <title>New species isolated from human feces.</title>
        <authorList>
            <person name="Kitahara M."/>
            <person name="Shigeno Y."/>
            <person name="Shime M."/>
            <person name="Matsumoto Y."/>
            <person name="Nakamura S."/>
            <person name="Motooka D."/>
            <person name="Fukuoka S."/>
            <person name="Nishikawa H."/>
            <person name="Benno Y."/>
        </authorList>
    </citation>
    <scope>NUCLEOTIDE SEQUENCE</scope>
    <source>
        <strain evidence="4">MM35</strain>
        <plasmid evidence="4">pMM35_01</plasmid>
    </source>
</reference>
<evidence type="ECO:0000259" key="3">
    <source>
        <dbReference type="Pfam" id="PF02347"/>
    </source>
</evidence>
<dbReference type="InterPro" id="IPR023010">
    <property type="entry name" value="GcvPA"/>
</dbReference>
<dbReference type="PANTHER" id="PTHR42806:SF1">
    <property type="entry name" value="GLYCINE DEHYDROGENASE (DECARBOXYLATING)"/>
    <property type="match status" value="1"/>
</dbReference>
<dbReference type="InterPro" id="IPR015421">
    <property type="entry name" value="PyrdxlP-dep_Trfase_major"/>
</dbReference>
<dbReference type="Gene3D" id="3.40.640.10">
    <property type="entry name" value="Type I PLP-dependent aspartate aminotransferase-like (Major domain)"/>
    <property type="match status" value="1"/>
</dbReference>
<protein>
    <recommendedName>
        <fullName evidence="2">Probable glycine dehydrogenase (decarboxylating) subunit 1</fullName>
        <ecNumber evidence="2">1.4.4.2</ecNumber>
    </recommendedName>
    <alternativeName>
        <fullName evidence="2">Glycine cleavage system P-protein subunit 1</fullName>
    </alternativeName>
    <alternativeName>
        <fullName evidence="2">Glycine decarboxylase subunit 1</fullName>
    </alternativeName>
    <alternativeName>
        <fullName evidence="2">Glycine dehydrogenase (aminomethyl-transferring) subunit 1</fullName>
    </alternativeName>
</protein>
<organism evidence="4 5">
    <name type="scientific">Vescimonas fastidiosa</name>
    <dbReference type="NCBI Taxonomy" id="2714353"/>
    <lineage>
        <taxon>Bacteria</taxon>
        <taxon>Bacillati</taxon>
        <taxon>Bacillota</taxon>
        <taxon>Clostridia</taxon>
        <taxon>Eubacteriales</taxon>
        <taxon>Oscillospiraceae</taxon>
        <taxon>Vescimonas</taxon>
    </lineage>
</organism>
<evidence type="ECO:0000256" key="1">
    <source>
        <dbReference type="ARBA" id="ARBA00023002"/>
    </source>
</evidence>
<comment type="catalytic activity">
    <reaction evidence="2">
        <text>N(6)-[(R)-lipoyl]-L-lysyl-[glycine-cleavage complex H protein] + glycine + H(+) = N(6)-[(R)-S(8)-aminomethyldihydrolipoyl]-L-lysyl-[glycine-cleavage complex H protein] + CO2</text>
        <dbReference type="Rhea" id="RHEA:24304"/>
        <dbReference type="Rhea" id="RHEA-COMP:10494"/>
        <dbReference type="Rhea" id="RHEA-COMP:10495"/>
        <dbReference type="ChEBI" id="CHEBI:15378"/>
        <dbReference type="ChEBI" id="CHEBI:16526"/>
        <dbReference type="ChEBI" id="CHEBI:57305"/>
        <dbReference type="ChEBI" id="CHEBI:83099"/>
        <dbReference type="ChEBI" id="CHEBI:83143"/>
        <dbReference type="EC" id="1.4.4.2"/>
    </reaction>
</comment>
<evidence type="ECO:0000313" key="5">
    <source>
        <dbReference type="Proteomes" id="UP000681343"/>
    </source>
</evidence>
<comment type="subunit">
    <text evidence="2">The glycine cleavage system is composed of four proteins: P, T, L and H. In this organism, the P 'protein' is a heterodimer of two subunits.</text>
</comment>
<evidence type="ECO:0000313" key="4">
    <source>
        <dbReference type="EMBL" id="BCK79605.1"/>
    </source>
</evidence>
<dbReference type="EC" id="1.4.4.2" evidence="2"/>
<dbReference type="InterPro" id="IPR015424">
    <property type="entry name" value="PyrdxlP-dep_Trfase"/>
</dbReference>
<geneLocation type="plasmid" evidence="4 5">
    <name>pMM35_01</name>
</geneLocation>
<dbReference type="HAMAP" id="MF_00712">
    <property type="entry name" value="GcvPA"/>
    <property type="match status" value="1"/>
</dbReference>
<dbReference type="RefSeq" id="WP_212821286.1">
    <property type="nucleotide sequence ID" value="NZ_AP023416.1"/>
</dbReference>
<name>A0A810PZI9_9FIRM</name>
<sequence>MGSYVPSTGTQREEMRKAVGVSSMRELFRDVPEQMLLTEPLHIPAGMSELEVSRTMTAMAAENRVYGTVLRGAGAYDHYIPSIVKYIPAKEEFLTAYTPYQAEMSQGLLQSIFEYQTMICQLTGMDVSNASVYDGATAAAEAAAMCRDRKRRVTLISGAAHPDTINTVRTYCYGTGDEVRIVPVKDGKTDMDALGEMLTAEVSGFYVQQPNFFGQLEDAEALGALTHQAGALYIMGCNPIALAIMKTPRACGADIAVGEGQPLGLPLGCGGPYLGYMASTEKLMRKLPGRIVGETTDSEGRRAYVLSLQAREQHIRREKASSNICSNEALCALTAGLYMATMGPDGMAQAAEQSMAKAHYLARALCAIEGVSLAYTGEYFHEFVTHMPRREAVLSALAEGDILGGLPVGEDGVLWCATEKVSRAQLDKAVSIVKEVLAK</sequence>
<evidence type="ECO:0000256" key="2">
    <source>
        <dbReference type="HAMAP-Rule" id="MF_00712"/>
    </source>
</evidence>
<dbReference type="GO" id="GO:0009116">
    <property type="term" value="P:nucleoside metabolic process"/>
    <property type="evidence" value="ECO:0007669"/>
    <property type="project" value="InterPro"/>
</dbReference>
<dbReference type="InterPro" id="IPR015422">
    <property type="entry name" value="PyrdxlP-dep_Trfase_small"/>
</dbReference>
<dbReference type="AlphaFoldDB" id="A0A810PZI9"/>
<feature type="domain" description="Glycine cleavage system P-protein N-terminal" evidence="3">
    <location>
        <begin position="3"/>
        <end position="429"/>
    </location>
</feature>
<accession>A0A810PZI9</accession>
<dbReference type="SUPFAM" id="SSF53383">
    <property type="entry name" value="PLP-dependent transferases"/>
    <property type="match status" value="1"/>
</dbReference>
<dbReference type="GO" id="GO:0004375">
    <property type="term" value="F:glycine dehydrogenase (decarboxylating) activity"/>
    <property type="evidence" value="ECO:0007669"/>
    <property type="project" value="UniProtKB-EC"/>
</dbReference>
<dbReference type="EMBL" id="AP023416">
    <property type="protein sequence ID" value="BCK79605.1"/>
    <property type="molecule type" value="Genomic_DNA"/>
</dbReference>
<dbReference type="KEGG" id="vfa:MM35RIKEN_17970"/>
<gene>
    <name evidence="4" type="primary">gcvP1</name>
    <name evidence="2" type="synonym">gcvPA</name>
    <name evidence="4" type="ORF">MM35RIKEN_17970</name>
</gene>
<comment type="function">
    <text evidence="2">The glycine cleavage system catalyzes the degradation of glycine. The P protein binds the alpha-amino group of glycine through its pyridoxal phosphate cofactor; CO(2) is released and the remaining methylamine moiety is then transferred to the lipoamide cofactor of the H protein.</text>
</comment>
<dbReference type="GO" id="GO:0019464">
    <property type="term" value="P:glycine decarboxylation via glycine cleavage system"/>
    <property type="evidence" value="ECO:0007669"/>
    <property type="project" value="UniProtKB-UniRule"/>
</dbReference>
<dbReference type="Proteomes" id="UP000681343">
    <property type="component" value="Plasmid pMM35_01"/>
</dbReference>
<dbReference type="PIRSF" id="PIRSF006815">
    <property type="entry name" value="GcvPA"/>
    <property type="match status" value="1"/>
</dbReference>
<dbReference type="NCBIfam" id="NF001696">
    <property type="entry name" value="PRK00451.1"/>
    <property type="match status" value="1"/>
</dbReference>
<keyword evidence="5" id="KW-1185">Reference proteome</keyword>
<dbReference type="Gene3D" id="3.90.1150.10">
    <property type="entry name" value="Aspartate Aminotransferase, domain 1"/>
    <property type="match status" value="1"/>
</dbReference>